<organism evidence="1 2">
    <name type="scientific">Rhodonia placenta</name>
    <dbReference type="NCBI Taxonomy" id="104341"/>
    <lineage>
        <taxon>Eukaryota</taxon>
        <taxon>Fungi</taxon>
        <taxon>Dikarya</taxon>
        <taxon>Basidiomycota</taxon>
        <taxon>Agaricomycotina</taxon>
        <taxon>Agaricomycetes</taxon>
        <taxon>Polyporales</taxon>
        <taxon>Adustoporiaceae</taxon>
        <taxon>Rhodonia</taxon>
    </lineage>
</organism>
<reference evidence="1" key="2">
    <citation type="journal article" name="Front. Microbiol.">
        <title>Degradative Capacity of Two Strains of Rhodonia placenta: From Phenotype to Genotype.</title>
        <authorList>
            <person name="Kolle M."/>
            <person name="Horta M.A.C."/>
            <person name="Nowrousian M."/>
            <person name="Ohm R.A."/>
            <person name="Benz J.P."/>
            <person name="Pilgard A."/>
        </authorList>
    </citation>
    <scope>NUCLEOTIDE SEQUENCE</scope>
    <source>
        <strain evidence="1">FPRL280</strain>
    </source>
</reference>
<gene>
    <name evidence="1" type="ORF">IEO21_08742</name>
</gene>
<evidence type="ECO:0000313" key="2">
    <source>
        <dbReference type="Proteomes" id="UP000639403"/>
    </source>
</evidence>
<sequence length="31" mass="3259">MDRAISDTKPICHVSGTDVAALFSRLAQAPS</sequence>
<accession>A0A8H7NVW8</accession>
<name>A0A8H7NVW8_9APHY</name>
<dbReference type="Proteomes" id="UP000639403">
    <property type="component" value="Unassembled WGS sequence"/>
</dbReference>
<proteinExistence type="predicted"/>
<dbReference type="AlphaFoldDB" id="A0A8H7NVW8"/>
<evidence type="ECO:0000313" key="1">
    <source>
        <dbReference type="EMBL" id="KAF9806299.1"/>
    </source>
</evidence>
<reference evidence="1" key="1">
    <citation type="submission" date="2020-11" db="EMBL/GenBank/DDBJ databases">
        <authorList>
            <person name="Koelle M."/>
            <person name="Horta M.A.C."/>
            <person name="Nowrousian M."/>
            <person name="Ohm R.A."/>
            <person name="Benz P."/>
            <person name="Pilgard A."/>
        </authorList>
    </citation>
    <scope>NUCLEOTIDE SEQUENCE</scope>
    <source>
        <strain evidence="1">FPRL280</strain>
    </source>
</reference>
<protein>
    <submittedName>
        <fullName evidence="1">Uncharacterized protein</fullName>
    </submittedName>
</protein>
<dbReference type="EMBL" id="JADOXO010000338">
    <property type="protein sequence ID" value="KAF9806299.1"/>
    <property type="molecule type" value="Genomic_DNA"/>
</dbReference>
<comment type="caution">
    <text evidence="1">The sequence shown here is derived from an EMBL/GenBank/DDBJ whole genome shotgun (WGS) entry which is preliminary data.</text>
</comment>